<dbReference type="PANTHER" id="PTHR40470">
    <property type="entry name" value="PHYTANOYL-COA DIOXYGENASE FAMILY PROTEIN (AFU_ORTHOLOGUE AFUA_2G15850)"/>
    <property type="match status" value="1"/>
</dbReference>
<gene>
    <name evidence="1" type="ORF">SCHPADRAFT_916964</name>
</gene>
<dbReference type="InParanoid" id="A0A0H2R925"/>
<dbReference type="PANTHER" id="PTHR40470:SF1">
    <property type="entry name" value="PHYTANOYL-COA DIOXYGENASE FAMILY PROTEIN (AFU_ORTHOLOGUE AFUA_2G15850)"/>
    <property type="match status" value="1"/>
</dbReference>
<dbReference type="OrthoDB" id="2106152at2759"/>
<keyword evidence="2" id="KW-1185">Reference proteome</keyword>
<sequence>MSWHSRALQEGIVRQGDWPHRRVVGKQFPPYGDSNPDSWGVQHAMHPTLDEPAFVRWYTSDAVVDVVKQLLGREEGDLQMELSNLLINPESHSALHEDSCLFVVPGSHKQRALSETPDASKNPLDIPGAIQVTLQPGETYDARAQRATLHPCMGDAELGGTVRARNILQHGIVDWVAGDAFEETLTTERARKMRERLLEMARMADEKGVGVGYSSNG</sequence>
<evidence type="ECO:0000313" key="2">
    <source>
        <dbReference type="Proteomes" id="UP000053477"/>
    </source>
</evidence>
<accession>A0A0H2R925</accession>
<evidence type="ECO:0000313" key="1">
    <source>
        <dbReference type="EMBL" id="KLO08364.1"/>
    </source>
</evidence>
<dbReference type="EMBL" id="KQ086094">
    <property type="protein sequence ID" value="KLO08364.1"/>
    <property type="molecule type" value="Genomic_DNA"/>
</dbReference>
<dbReference type="AlphaFoldDB" id="A0A0H2R925"/>
<proteinExistence type="predicted"/>
<organism evidence="1 2">
    <name type="scientific">Schizopora paradoxa</name>
    <dbReference type="NCBI Taxonomy" id="27342"/>
    <lineage>
        <taxon>Eukaryota</taxon>
        <taxon>Fungi</taxon>
        <taxon>Dikarya</taxon>
        <taxon>Basidiomycota</taxon>
        <taxon>Agaricomycotina</taxon>
        <taxon>Agaricomycetes</taxon>
        <taxon>Hymenochaetales</taxon>
        <taxon>Schizoporaceae</taxon>
        <taxon>Schizopora</taxon>
    </lineage>
</organism>
<dbReference type="SUPFAM" id="SSF51197">
    <property type="entry name" value="Clavaminate synthase-like"/>
    <property type="match status" value="1"/>
</dbReference>
<name>A0A0H2R925_9AGAM</name>
<dbReference type="Proteomes" id="UP000053477">
    <property type="component" value="Unassembled WGS sequence"/>
</dbReference>
<reference evidence="1 2" key="1">
    <citation type="submission" date="2015-04" db="EMBL/GenBank/DDBJ databases">
        <title>Complete genome sequence of Schizopora paradoxa KUC8140, a cosmopolitan wood degrader in East Asia.</title>
        <authorList>
            <consortium name="DOE Joint Genome Institute"/>
            <person name="Min B."/>
            <person name="Park H."/>
            <person name="Jang Y."/>
            <person name="Kim J.-J."/>
            <person name="Kim K.H."/>
            <person name="Pangilinan J."/>
            <person name="Lipzen A."/>
            <person name="Riley R."/>
            <person name="Grigoriev I.V."/>
            <person name="Spatafora J.W."/>
            <person name="Choi I.-G."/>
        </authorList>
    </citation>
    <scope>NUCLEOTIDE SEQUENCE [LARGE SCALE GENOMIC DNA]</scope>
    <source>
        <strain evidence="1 2">KUC8140</strain>
    </source>
</reference>
<protein>
    <submittedName>
        <fullName evidence="1">Uncharacterized protein</fullName>
    </submittedName>
</protein>